<comment type="caution">
    <text evidence="3">The sequence shown here is derived from an EMBL/GenBank/DDBJ whole genome shotgun (WGS) entry which is preliminary data.</text>
</comment>
<protein>
    <recommendedName>
        <fullName evidence="2">Ribosomal RNA methyltransferase FtsJ domain-containing protein</fullName>
    </recommendedName>
</protein>
<dbReference type="GO" id="GO:0032259">
    <property type="term" value="P:methylation"/>
    <property type="evidence" value="ECO:0007669"/>
    <property type="project" value="InterPro"/>
</dbReference>
<reference evidence="3" key="1">
    <citation type="journal article" date="2014" name="Front. Microbiol.">
        <title>High frequency of phylogenetically diverse reductive dehalogenase-homologous genes in deep subseafloor sedimentary metagenomes.</title>
        <authorList>
            <person name="Kawai M."/>
            <person name="Futagami T."/>
            <person name="Toyoda A."/>
            <person name="Takaki Y."/>
            <person name="Nishi S."/>
            <person name="Hori S."/>
            <person name="Arai W."/>
            <person name="Tsubouchi T."/>
            <person name="Morono Y."/>
            <person name="Uchiyama I."/>
            <person name="Ito T."/>
            <person name="Fujiyama A."/>
            <person name="Inagaki F."/>
            <person name="Takami H."/>
        </authorList>
    </citation>
    <scope>NUCLEOTIDE SEQUENCE</scope>
    <source>
        <strain evidence="3">Expedition CK06-06</strain>
    </source>
</reference>
<name>X1LPX5_9ZZZZ</name>
<dbReference type="Gene3D" id="3.40.50.150">
    <property type="entry name" value="Vaccinia Virus protein VP39"/>
    <property type="match status" value="1"/>
</dbReference>
<dbReference type="GO" id="GO:0008168">
    <property type="term" value="F:methyltransferase activity"/>
    <property type="evidence" value="ECO:0007669"/>
    <property type="project" value="InterPro"/>
</dbReference>
<keyword evidence="1" id="KW-0694">RNA-binding</keyword>
<accession>X1LPX5</accession>
<dbReference type="AlphaFoldDB" id="X1LPX5"/>
<dbReference type="InterPro" id="IPR002877">
    <property type="entry name" value="RNA_MeTrfase_FtsJ_dom"/>
</dbReference>
<gene>
    <name evidence="3" type="ORF">S03H2_70709</name>
</gene>
<dbReference type="Pfam" id="PF01728">
    <property type="entry name" value="FtsJ"/>
    <property type="match status" value="1"/>
</dbReference>
<dbReference type="InterPro" id="IPR029063">
    <property type="entry name" value="SAM-dependent_MTases_sf"/>
</dbReference>
<dbReference type="InterPro" id="IPR047048">
    <property type="entry name" value="TlyA"/>
</dbReference>
<dbReference type="GO" id="GO:0003723">
    <property type="term" value="F:RNA binding"/>
    <property type="evidence" value="ECO:0007669"/>
    <property type="project" value="UniProtKB-KW"/>
</dbReference>
<dbReference type="SUPFAM" id="SSF53335">
    <property type="entry name" value="S-adenosyl-L-methionine-dependent methyltransferases"/>
    <property type="match status" value="1"/>
</dbReference>
<dbReference type="PANTHER" id="PTHR32319">
    <property type="entry name" value="BACTERIAL HEMOLYSIN-LIKE PROTEIN"/>
    <property type="match status" value="1"/>
</dbReference>
<dbReference type="PANTHER" id="PTHR32319:SF0">
    <property type="entry name" value="BACTERIAL HEMOLYSIN-LIKE PROTEIN"/>
    <property type="match status" value="1"/>
</dbReference>
<feature type="domain" description="Ribosomal RNA methyltransferase FtsJ" evidence="2">
    <location>
        <begin position="32"/>
        <end position="78"/>
    </location>
</feature>
<proteinExistence type="predicted"/>
<dbReference type="EMBL" id="BARU01047077">
    <property type="protein sequence ID" value="GAH96183.1"/>
    <property type="molecule type" value="Genomic_DNA"/>
</dbReference>
<evidence type="ECO:0000313" key="3">
    <source>
        <dbReference type="EMBL" id="GAH96183.1"/>
    </source>
</evidence>
<feature type="non-terminal residue" evidence="3">
    <location>
        <position position="78"/>
    </location>
</feature>
<evidence type="ECO:0000259" key="2">
    <source>
        <dbReference type="Pfam" id="PF01728"/>
    </source>
</evidence>
<evidence type="ECO:0000256" key="1">
    <source>
        <dbReference type="ARBA" id="ARBA00022884"/>
    </source>
</evidence>
<sequence>MVLSLLIGKKVIKPGKLVDINQEIQLKKNFPYVSRGGIKLEAALNKFSISPKGKTCADIGSSVGGFTDCLLKHGASRV</sequence>
<organism evidence="3">
    <name type="scientific">marine sediment metagenome</name>
    <dbReference type="NCBI Taxonomy" id="412755"/>
    <lineage>
        <taxon>unclassified sequences</taxon>
        <taxon>metagenomes</taxon>
        <taxon>ecological metagenomes</taxon>
    </lineage>
</organism>